<dbReference type="InterPro" id="IPR002933">
    <property type="entry name" value="Peptidase_M20"/>
</dbReference>
<dbReference type="Gene3D" id="3.30.70.360">
    <property type="match status" value="1"/>
</dbReference>
<sequence>MAQTGTALSWRHQLHQLAETAFEEHRTAECVAEVLRSLGLNVTTGIGGTGVVGTLTRGTGERVIGLRADMDGLAIHERTGLSFASRHEGRMHACGHDGHMAMVLGAAAELIGDELDGTVHFVFQPAEEPGRGAEAMVEDGLFERFPMEAIFGLHNMPGLPAGMLATRSGPIMAGEDNFAITVTGRGGHASAPHHLVDPLVVGAHIIVALQSIVSRSVDPVDSAVLSCTDITTDGARNAVPSTVRITGDVRNFDPAVSQLVERRLREVAEQAAQAYGAVAEVSYTREFATTVNHPQATASAVRAAERAVGEDRCDAAAPPIMASEDFGVFARYVPANFTLIGNGANGEKGGVPLHSHDYEFDDGILPVGIRYYRSIVHDLLTPPRT</sequence>
<keyword evidence="3" id="KW-1185">Reference proteome</keyword>
<dbReference type="SUPFAM" id="SSF53187">
    <property type="entry name" value="Zn-dependent exopeptidases"/>
    <property type="match status" value="1"/>
</dbReference>
<dbReference type="Gene3D" id="3.40.630.10">
    <property type="entry name" value="Zn peptidases"/>
    <property type="match status" value="1"/>
</dbReference>
<dbReference type="PANTHER" id="PTHR11014">
    <property type="entry name" value="PEPTIDASE M20 FAMILY MEMBER"/>
    <property type="match status" value="1"/>
</dbReference>
<reference evidence="2 3" key="1">
    <citation type="submission" date="2023-09" db="EMBL/GenBank/DDBJ databases">
        <title>Description of three actinobacteria isolated from air of manufacturing shop in a pharmaceutical factory.</title>
        <authorList>
            <person name="Zhang D.-F."/>
        </authorList>
    </citation>
    <scope>NUCLEOTIDE SEQUENCE [LARGE SCALE GENOMIC DNA]</scope>
    <source>
        <strain evidence="2 3">LY-0111</strain>
    </source>
</reference>
<dbReference type="InterPro" id="IPR017439">
    <property type="entry name" value="Amidohydrolase"/>
</dbReference>
<dbReference type="InterPro" id="IPR011650">
    <property type="entry name" value="Peptidase_M20_dimer"/>
</dbReference>
<dbReference type="NCBIfam" id="TIGR01891">
    <property type="entry name" value="amidohydrolases"/>
    <property type="match status" value="1"/>
</dbReference>
<organism evidence="2 3">
    <name type="scientific">Nesterenkonia aerolata</name>
    <dbReference type="NCBI Taxonomy" id="3074079"/>
    <lineage>
        <taxon>Bacteria</taxon>
        <taxon>Bacillati</taxon>
        <taxon>Actinomycetota</taxon>
        <taxon>Actinomycetes</taxon>
        <taxon>Micrococcales</taxon>
        <taxon>Micrococcaceae</taxon>
        <taxon>Nesterenkonia</taxon>
    </lineage>
</organism>
<evidence type="ECO:0000313" key="2">
    <source>
        <dbReference type="EMBL" id="MDR8019077.1"/>
    </source>
</evidence>
<proteinExistence type="predicted"/>
<dbReference type="Proteomes" id="UP001251870">
    <property type="component" value="Unassembled WGS sequence"/>
</dbReference>
<feature type="domain" description="Peptidase M20 dimerisation" evidence="1">
    <location>
        <begin position="178"/>
        <end position="272"/>
    </location>
</feature>
<gene>
    <name evidence="2" type="ORF">RIL96_05805</name>
</gene>
<evidence type="ECO:0000259" key="1">
    <source>
        <dbReference type="Pfam" id="PF07687"/>
    </source>
</evidence>
<dbReference type="PIRSF" id="PIRSF005962">
    <property type="entry name" value="Pept_M20D_amidohydro"/>
    <property type="match status" value="1"/>
</dbReference>
<evidence type="ECO:0000313" key="3">
    <source>
        <dbReference type="Proteomes" id="UP001251870"/>
    </source>
</evidence>
<dbReference type="SUPFAM" id="SSF55031">
    <property type="entry name" value="Bacterial exopeptidase dimerisation domain"/>
    <property type="match status" value="1"/>
</dbReference>
<accession>A0ABU2DRF9</accession>
<comment type="caution">
    <text evidence="2">The sequence shown here is derived from an EMBL/GenBank/DDBJ whole genome shotgun (WGS) entry which is preliminary data.</text>
</comment>
<dbReference type="RefSeq" id="WP_310548071.1">
    <property type="nucleotide sequence ID" value="NZ_JAVKGR010000004.1"/>
</dbReference>
<dbReference type="InterPro" id="IPR036264">
    <property type="entry name" value="Bact_exopeptidase_dim_dom"/>
</dbReference>
<dbReference type="Pfam" id="PF01546">
    <property type="entry name" value="Peptidase_M20"/>
    <property type="match status" value="1"/>
</dbReference>
<protein>
    <submittedName>
        <fullName evidence="2">Amidohydrolase</fullName>
    </submittedName>
</protein>
<name>A0ABU2DRF9_9MICC</name>
<dbReference type="EMBL" id="JAVKGR010000004">
    <property type="protein sequence ID" value="MDR8019077.1"/>
    <property type="molecule type" value="Genomic_DNA"/>
</dbReference>
<dbReference type="Pfam" id="PF07687">
    <property type="entry name" value="M20_dimer"/>
    <property type="match status" value="1"/>
</dbReference>
<dbReference type="PANTHER" id="PTHR11014:SF63">
    <property type="entry name" value="METALLOPEPTIDASE, PUTATIVE (AFU_ORTHOLOGUE AFUA_6G09600)-RELATED"/>
    <property type="match status" value="1"/>
</dbReference>